<accession>A0A915IZ26</accession>
<dbReference type="WBParaSite" id="nRc.2.0.1.t19456-RA">
    <property type="protein sequence ID" value="nRc.2.0.1.t19456-RA"/>
    <property type="gene ID" value="nRc.2.0.1.g19456"/>
</dbReference>
<dbReference type="OMA" id="RETSQCC"/>
<sequence>ILPIEEGGGPKAQVPACSQQALENPLGVSSNMESKTSHIRITQNGIQRTADIHQIIDDFGIISSDEEADDAFDVAAEVQEMYNTVKLYTNGIEEEAFEDNEPDSDTDDIPLAELVRIPKSSTTNKNQSKEFHVYHWRKRTSPHVDSEYTGPTFSEPLVGLWPCDYFMLFVDKSMIDNCFEQTNLYAAQKAIAKGLSVPFTTTTDSIEQFFGILLFMGITKFPSYRMYWAEETRVSAVTDIMSRNDFENLKSYMHFNDDSLMLKRESDNYDPIYKARPFVNQLRQNCLKIEPEEKHSIDKMIIPTKARWGIKQYIPSKPHPWGMKIFSRCGVLGFVYDFFVFTGADKNPTEQALSASSNVVARLCTTLPKNVGHKVYFDNYFTSPDLLIYLYSQGIFALGTVPSNGLRGAEKLLISKKDLKAKGRGSHDFIVDANLTLCALRWLDNGPKRDVITPKFRPNLDEMHPEIERGLERMPQNQERFHPQERAPEMSNQELVTQLRELKGTIKAVLDIIANATTEDNKREANSHQQELDRQ</sequence>
<dbReference type="PANTHER" id="PTHR47272">
    <property type="entry name" value="DDE_TNP_1_7 DOMAIN-CONTAINING PROTEIN"/>
    <property type="match status" value="1"/>
</dbReference>
<dbReference type="Pfam" id="PF13843">
    <property type="entry name" value="DDE_Tnp_1_7"/>
    <property type="match status" value="1"/>
</dbReference>
<evidence type="ECO:0000259" key="1">
    <source>
        <dbReference type="Pfam" id="PF13843"/>
    </source>
</evidence>
<evidence type="ECO:0000313" key="2">
    <source>
        <dbReference type="Proteomes" id="UP000887565"/>
    </source>
</evidence>
<protein>
    <submittedName>
        <fullName evidence="3">PiggyBac transposable element-derived protein domain-containing protein</fullName>
    </submittedName>
</protein>
<keyword evidence="2" id="KW-1185">Reference proteome</keyword>
<feature type="domain" description="PiggyBac transposable element-derived protein" evidence="1">
    <location>
        <begin position="162"/>
        <end position="441"/>
    </location>
</feature>
<reference evidence="3" key="1">
    <citation type="submission" date="2022-11" db="UniProtKB">
        <authorList>
            <consortium name="WormBaseParasite"/>
        </authorList>
    </citation>
    <scope>IDENTIFICATION</scope>
</reference>
<name>A0A915IZ26_ROMCU</name>
<dbReference type="PANTHER" id="PTHR47272:SF1">
    <property type="entry name" value="PIGGYBAC TRANSPOSABLE ELEMENT-DERIVED PROTEIN 3-LIKE"/>
    <property type="match status" value="1"/>
</dbReference>
<dbReference type="AlphaFoldDB" id="A0A915IZ26"/>
<evidence type="ECO:0000313" key="3">
    <source>
        <dbReference type="WBParaSite" id="nRc.2.0.1.t19456-RA"/>
    </source>
</evidence>
<proteinExistence type="predicted"/>
<dbReference type="InterPro" id="IPR029526">
    <property type="entry name" value="PGBD"/>
</dbReference>
<organism evidence="2 3">
    <name type="scientific">Romanomermis culicivorax</name>
    <name type="common">Nematode worm</name>
    <dbReference type="NCBI Taxonomy" id="13658"/>
    <lineage>
        <taxon>Eukaryota</taxon>
        <taxon>Metazoa</taxon>
        <taxon>Ecdysozoa</taxon>
        <taxon>Nematoda</taxon>
        <taxon>Enoplea</taxon>
        <taxon>Dorylaimia</taxon>
        <taxon>Mermithida</taxon>
        <taxon>Mermithoidea</taxon>
        <taxon>Mermithidae</taxon>
        <taxon>Romanomermis</taxon>
    </lineage>
</organism>
<dbReference type="Proteomes" id="UP000887565">
    <property type="component" value="Unplaced"/>
</dbReference>